<evidence type="ECO:0000259" key="8">
    <source>
        <dbReference type="Pfam" id="PF14067"/>
    </source>
</evidence>
<protein>
    <submittedName>
        <fullName evidence="9">Phosphoesterase, PA-phosphatase</fullName>
    </submittedName>
</protein>
<name>T1C2X6_9ZZZZ</name>
<evidence type="ECO:0000256" key="1">
    <source>
        <dbReference type="ARBA" id="ARBA00004651"/>
    </source>
</evidence>
<keyword evidence="3 6" id="KW-0812">Transmembrane</keyword>
<dbReference type="PANTHER" id="PTHR30353">
    <property type="entry name" value="INNER MEMBRANE PROTEIN DEDA-RELATED"/>
    <property type="match status" value="1"/>
</dbReference>
<feature type="transmembrane region" description="Helical" evidence="6">
    <location>
        <begin position="12"/>
        <end position="30"/>
    </location>
</feature>
<organism evidence="9">
    <name type="scientific">mine drainage metagenome</name>
    <dbReference type="NCBI Taxonomy" id="410659"/>
    <lineage>
        <taxon>unclassified sequences</taxon>
        <taxon>metagenomes</taxon>
        <taxon>ecological metagenomes</taxon>
    </lineage>
</organism>
<accession>T1C2X6</accession>
<feature type="transmembrane region" description="Helical" evidence="6">
    <location>
        <begin position="141"/>
        <end position="160"/>
    </location>
</feature>
<dbReference type="PANTHER" id="PTHR30353:SF15">
    <property type="entry name" value="INNER MEMBRANE PROTEIN YABI"/>
    <property type="match status" value="1"/>
</dbReference>
<dbReference type="GO" id="GO:0005886">
    <property type="term" value="C:plasma membrane"/>
    <property type="evidence" value="ECO:0007669"/>
    <property type="project" value="UniProtKB-SubCell"/>
</dbReference>
<dbReference type="AlphaFoldDB" id="T1C2X6"/>
<reference evidence="9" key="2">
    <citation type="journal article" date="2014" name="ISME J.">
        <title>Microbial stratification in low pH oxic and suboxic macroscopic growths along an acid mine drainage.</title>
        <authorList>
            <person name="Mendez-Garcia C."/>
            <person name="Mesa V."/>
            <person name="Sprenger R.R."/>
            <person name="Richter M."/>
            <person name="Diez M.S."/>
            <person name="Solano J."/>
            <person name="Bargiela R."/>
            <person name="Golyshina O.V."/>
            <person name="Manteca A."/>
            <person name="Ramos J.L."/>
            <person name="Gallego J.R."/>
            <person name="Llorente I."/>
            <person name="Martins Dos Santos V.A."/>
            <person name="Jensen O.N."/>
            <person name="Pelaez A.I."/>
            <person name="Sanchez J."/>
            <person name="Ferrer M."/>
        </authorList>
    </citation>
    <scope>NUCLEOTIDE SEQUENCE</scope>
</reference>
<comment type="caution">
    <text evidence="9">The sequence shown here is derived from an EMBL/GenBank/DDBJ whole genome shotgun (WGS) entry which is preliminary data.</text>
</comment>
<dbReference type="InterPro" id="IPR032818">
    <property type="entry name" value="DedA-like"/>
</dbReference>
<feature type="transmembrane region" description="Helical" evidence="6">
    <location>
        <begin position="294"/>
        <end position="319"/>
    </location>
</feature>
<evidence type="ECO:0000256" key="2">
    <source>
        <dbReference type="ARBA" id="ARBA00022475"/>
    </source>
</evidence>
<feature type="domain" description="LssY-like C-terminal" evidence="8">
    <location>
        <begin position="501"/>
        <end position="600"/>
    </location>
</feature>
<feature type="transmembrane region" description="Helical" evidence="6">
    <location>
        <begin position="385"/>
        <end position="405"/>
    </location>
</feature>
<proteinExistence type="predicted"/>
<comment type="subcellular location">
    <subcellularLocation>
        <location evidence="1">Cell membrane</location>
        <topology evidence="1">Multi-pass membrane protein</topology>
    </subcellularLocation>
</comment>
<sequence length="661" mass="73233">MLRNLVHPFIQWVSVHPAWGIAATFAIAFCETLAFVGYTVPAVFLLFGVGALIGSGLLPFWPVFAAGVSGAFLGDGSSYLLGRFFRGHGSRFVEHRGIRTNLARGQRFFQNHGGKSIIMGRMIGPLRPIVPVVSGLSDFPLLRFISIDILACLIWAPLYLLPGMVFGASVDLAAAVSLKLAILLFVFVTASWVLLALLRRGLHLLAPLENRLLKLWLMAWEGTPSWPKWNLLATKGEDQSGAPLLILVGLLLIGLLWLTHRLILTFTGEPWPGFFDALGIEAASRMLTTPVEELATLLVAWMTPVGWLIFGMATSLLLLTRKSYTAVRYLLAAMLFGLICDLLLGTSLNHWSAGFLYPNSIAGALAVYGVSAGMGASGMSKRRRFWFYLGFAAPVLVSVLASLLIGTLWLGNALGTGLLGLIWAILLVVAFRHHPHMDPPRKTLLLLFWITLAVIIPISIWTHFAHPERLVVRLPRAVWLTGDWPALHPSRKVPHPMPSGFNVEYAGRLAPLQHNLLQAGWHAPLPLTPETALSWFLTRPPVTHLPLFPSLHHGRFPDLALIDSVATHSHRQSEWVLRLWQSSYVLEPGRTRIWIGQVSHFVSTEHLSFVTLPRNQGIPRRGVALLVQALRHHSRYHLKIRSVQDQPVLFIEYRKRTAAGG</sequence>
<evidence type="ECO:0000256" key="3">
    <source>
        <dbReference type="ARBA" id="ARBA00022692"/>
    </source>
</evidence>
<keyword evidence="2" id="KW-1003">Cell membrane</keyword>
<evidence type="ECO:0000256" key="5">
    <source>
        <dbReference type="ARBA" id="ARBA00023136"/>
    </source>
</evidence>
<evidence type="ECO:0000313" key="9">
    <source>
        <dbReference type="EMBL" id="EQD75238.1"/>
    </source>
</evidence>
<evidence type="ECO:0000259" key="7">
    <source>
        <dbReference type="Pfam" id="PF09335"/>
    </source>
</evidence>
<keyword evidence="5 6" id="KW-0472">Membrane</keyword>
<dbReference type="InterPro" id="IPR025902">
    <property type="entry name" value="LssY-like-C_dom"/>
</dbReference>
<feature type="transmembrane region" description="Helical" evidence="6">
    <location>
        <begin position="244"/>
        <end position="264"/>
    </location>
</feature>
<dbReference type="InterPro" id="IPR032816">
    <property type="entry name" value="VTT_dom"/>
</dbReference>
<evidence type="ECO:0000256" key="4">
    <source>
        <dbReference type="ARBA" id="ARBA00022989"/>
    </source>
</evidence>
<dbReference type="EMBL" id="AUZY01001317">
    <property type="protein sequence ID" value="EQD75238.1"/>
    <property type="molecule type" value="Genomic_DNA"/>
</dbReference>
<dbReference type="Pfam" id="PF14067">
    <property type="entry name" value="LssY_C"/>
    <property type="match status" value="1"/>
</dbReference>
<evidence type="ECO:0000256" key="6">
    <source>
        <dbReference type="SAM" id="Phobius"/>
    </source>
</evidence>
<feature type="transmembrane region" description="Helical" evidence="6">
    <location>
        <begin position="443"/>
        <end position="464"/>
    </location>
</feature>
<feature type="transmembrane region" description="Helical" evidence="6">
    <location>
        <begin position="326"/>
        <end position="348"/>
    </location>
</feature>
<feature type="transmembrane region" description="Helical" evidence="6">
    <location>
        <begin position="172"/>
        <end position="198"/>
    </location>
</feature>
<keyword evidence="4 6" id="KW-1133">Transmembrane helix</keyword>
<feature type="domain" description="VTT" evidence="7">
    <location>
        <begin position="40"/>
        <end position="163"/>
    </location>
</feature>
<gene>
    <name evidence="9" type="ORF">B1B_02226</name>
</gene>
<feature type="transmembrane region" description="Helical" evidence="6">
    <location>
        <begin position="411"/>
        <end position="431"/>
    </location>
</feature>
<reference evidence="9" key="1">
    <citation type="submission" date="2013-08" db="EMBL/GenBank/DDBJ databases">
        <authorList>
            <person name="Mendez C."/>
            <person name="Richter M."/>
            <person name="Ferrer M."/>
            <person name="Sanchez J."/>
        </authorList>
    </citation>
    <scope>NUCLEOTIDE SEQUENCE</scope>
</reference>
<dbReference type="Pfam" id="PF09335">
    <property type="entry name" value="VTT_dom"/>
    <property type="match status" value="1"/>
</dbReference>
<feature type="transmembrane region" description="Helical" evidence="6">
    <location>
        <begin position="354"/>
        <end position="373"/>
    </location>
</feature>